<dbReference type="PANTHER" id="PTHR35092">
    <property type="entry name" value="CHLORINASE MJ1651"/>
    <property type="match status" value="1"/>
</dbReference>
<feature type="domain" description="S-adenosyl-l-methionine hydroxide adenosyltransferase C-terminal" evidence="4">
    <location>
        <begin position="182"/>
        <end position="268"/>
    </location>
</feature>
<evidence type="ECO:0008006" key="7">
    <source>
        <dbReference type="Google" id="ProtNLM"/>
    </source>
</evidence>
<evidence type="ECO:0000313" key="6">
    <source>
        <dbReference type="Proteomes" id="UP000016587"/>
    </source>
</evidence>
<dbReference type="eggNOG" id="COG1912">
    <property type="taxonomic scope" value="Bacteria"/>
</dbReference>
<dbReference type="PANTHER" id="PTHR35092:SF1">
    <property type="entry name" value="CHLORINASE MJ1651"/>
    <property type="match status" value="1"/>
</dbReference>
<dbReference type="STRING" id="1121448.DGI_1504"/>
<dbReference type="PIRSF" id="PIRSF006779">
    <property type="entry name" value="UCP006779"/>
    <property type="match status" value="1"/>
</dbReference>
<dbReference type="SUPFAM" id="SSF101852">
    <property type="entry name" value="Bacterial fluorinating enzyme, C-terminal domain"/>
    <property type="match status" value="1"/>
</dbReference>
<evidence type="ECO:0000256" key="2">
    <source>
        <dbReference type="ARBA" id="ARBA00024035"/>
    </source>
</evidence>
<dbReference type="Gene3D" id="2.40.30.90">
    <property type="entry name" value="Bacterial fluorinating enzyme like"/>
    <property type="match status" value="1"/>
</dbReference>
<dbReference type="Proteomes" id="UP000016587">
    <property type="component" value="Chromosome"/>
</dbReference>
<feature type="domain" description="S-adenosyl-l-methionine hydroxide adenosyltransferase N-terminal" evidence="3">
    <location>
        <begin position="10"/>
        <end position="155"/>
    </location>
</feature>
<evidence type="ECO:0000259" key="4">
    <source>
        <dbReference type="Pfam" id="PF20257"/>
    </source>
</evidence>
<evidence type="ECO:0000256" key="1">
    <source>
        <dbReference type="ARBA" id="ARBA00022691"/>
    </source>
</evidence>
<keyword evidence="6" id="KW-1185">Reference proteome</keyword>
<keyword evidence="1" id="KW-0949">S-adenosyl-L-methionine</keyword>
<organism evidence="5 6">
    <name type="scientific">Megalodesulfovibrio gigas (strain ATCC 19364 / DSM 1382 / NCIMB 9332 / VKM B-1759)</name>
    <name type="common">Desulfovibrio gigas</name>
    <dbReference type="NCBI Taxonomy" id="1121448"/>
    <lineage>
        <taxon>Bacteria</taxon>
        <taxon>Pseudomonadati</taxon>
        <taxon>Thermodesulfobacteriota</taxon>
        <taxon>Desulfovibrionia</taxon>
        <taxon>Desulfovibrionales</taxon>
        <taxon>Desulfovibrionaceae</taxon>
        <taxon>Megalodesulfovibrio</taxon>
    </lineage>
</organism>
<evidence type="ECO:0000259" key="3">
    <source>
        <dbReference type="Pfam" id="PF01887"/>
    </source>
</evidence>
<dbReference type="InterPro" id="IPR046470">
    <property type="entry name" value="SAM_HAT_C"/>
</dbReference>
<dbReference type="InterPro" id="IPR023227">
    <property type="entry name" value="SAM_OH_AdoTrfase_C_sf"/>
</dbReference>
<proteinExistence type="inferred from homology"/>
<dbReference type="Pfam" id="PF01887">
    <property type="entry name" value="SAM_HAT_N"/>
    <property type="match status" value="1"/>
</dbReference>
<dbReference type="InterPro" id="IPR002747">
    <property type="entry name" value="SAM_OH_AdoTrfase"/>
</dbReference>
<protein>
    <recommendedName>
        <fullName evidence="7">SAM-dependent chlorinase/fluorinase</fullName>
    </recommendedName>
</protein>
<dbReference type="KEGG" id="dgg:DGI_1504"/>
<comment type="similarity">
    <text evidence="2">Belongs to the SAM hydrolase / SAM-dependent halogenase family.</text>
</comment>
<reference evidence="6" key="2">
    <citation type="submission" date="2013-07" db="EMBL/GenBank/DDBJ databases">
        <authorList>
            <person name="Morais-Silva F.O."/>
            <person name="Rezende A.M."/>
            <person name="Pimentel C."/>
            <person name="Resende D.M."/>
            <person name="Santos C.I."/>
            <person name="Clemente C."/>
            <person name="de Oliveira L.M."/>
            <person name="da Silva S.M."/>
            <person name="Costa D.A."/>
            <person name="Varela-Raposo A."/>
            <person name="Horacio E.C.A."/>
            <person name="Matos M."/>
            <person name="Flores O."/>
            <person name="Ruiz J.C."/>
            <person name="Rodrigues-Pousada C."/>
        </authorList>
    </citation>
    <scope>NUCLEOTIDE SEQUENCE [LARGE SCALE GENOMIC DNA]</scope>
    <source>
        <strain evidence="6">ATCC 19364 / DSM 1382 / NCIMB 9332 / VKM B-1759</strain>
    </source>
</reference>
<dbReference type="Gene3D" id="3.40.50.10790">
    <property type="entry name" value="S-adenosyl-l-methionine hydroxide adenosyltransferase, N-terminal"/>
    <property type="match status" value="1"/>
</dbReference>
<dbReference type="InterPro" id="IPR046469">
    <property type="entry name" value="SAM_HAT_N"/>
</dbReference>
<dbReference type="InterPro" id="IPR023228">
    <property type="entry name" value="SAM_OH_AdoTrfase_N_sf"/>
</dbReference>
<gene>
    <name evidence="5" type="ORF">DGI_1504</name>
</gene>
<dbReference type="PATRIC" id="fig|1121448.10.peg.1500"/>
<dbReference type="EMBL" id="CP006585">
    <property type="protein sequence ID" value="AGW13346.1"/>
    <property type="molecule type" value="Genomic_DNA"/>
</dbReference>
<dbReference type="AlphaFoldDB" id="T2GB37"/>
<dbReference type="HOGENOM" id="CLU_059734_1_1_7"/>
<reference evidence="5 6" key="1">
    <citation type="journal article" date="2013" name="J. Bacteriol.">
        <title>Roles of HynAB and Ech, the only two hydrogenases found in the model sulfate reducer Desulfovibrio gigas.</title>
        <authorList>
            <person name="Morais-Silva F.O."/>
            <person name="Santos C.I."/>
            <person name="Rodrigues R."/>
            <person name="Pereira I.A."/>
            <person name="Rodrigues-Pousada C."/>
        </authorList>
    </citation>
    <scope>NUCLEOTIDE SEQUENCE [LARGE SCALE GENOMIC DNA]</scope>
    <source>
        <strain evidence="6">ATCC 19364 / DSM 1382 / NCIMB 9332 / VKM B-1759</strain>
    </source>
</reference>
<dbReference type="Pfam" id="PF20257">
    <property type="entry name" value="SAM_HAT_C"/>
    <property type="match status" value="1"/>
</dbReference>
<name>T2GB37_MEGG1</name>
<dbReference type="SUPFAM" id="SSF102522">
    <property type="entry name" value="Bacterial fluorinating enzyme, N-terminal domain"/>
    <property type="match status" value="1"/>
</dbReference>
<evidence type="ECO:0000313" key="5">
    <source>
        <dbReference type="EMBL" id="AGW13346.1"/>
    </source>
</evidence>
<accession>T2GB37</accession>
<sequence>MATEAIRPVIALLTDFGHADPYVAQMKGAILRRAPHVQLVDISHECTPFRLEQAGFFLQVSQNHFPRGTVFVAVVDPGVGTARRIVCLARDGRLFLAPDNGILTQLLDEPGHAAVFDLTPSAEALHAASRTFHARDLFAPLAARLAQGDSPAGIGAALRLEDVVRLASVDPEQREDGALVLRVLHVDRFGNCILNAPVDSWHGTLAAWARLEVHTADGVAHPAVLANTYAELAEGSPLGVLAGSQGYLELALSRASAARKLGLHPGDILTLAAGSPA</sequence>